<protein>
    <recommendedName>
        <fullName evidence="6">WD40 repeat-like protein</fullName>
    </recommendedName>
</protein>
<accession>A0A0D2M491</accession>
<evidence type="ECO:0000313" key="5">
    <source>
        <dbReference type="Proteomes" id="UP000054270"/>
    </source>
</evidence>
<dbReference type="OrthoDB" id="128867at2759"/>
<evidence type="ECO:0000256" key="2">
    <source>
        <dbReference type="ARBA" id="ARBA00022737"/>
    </source>
</evidence>
<dbReference type="OMA" id="IRGWSLH"/>
<evidence type="ECO:0000313" key="4">
    <source>
        <dbReference type="EMBL" id="KJA18003.1"/>
    </source>
</evidence>
<dbReference type="InterPro" id="IPR052254">
    <property type="entry name" value="CUL4-DDB1_E3_ligase_receptor"/>
</dbReference>
<feature type="region of interest" description="Disordered" evidence="3">
    <location>
        <begin position="20"/>
        <end position="59"/>
    </location>
</feature>
<dbReference type="STRING" id="945553.A0A0D2M491"/>
<dbReference type="SUPFAM" id="SSF50978">
    <property type="entry name" value="WD40 repeat-like"/>
    <property type="match status" value="1"/>
</dbReference>
<dbReference type="AlphaFoldDB" id="A0A0D2M491"/>
<organism evidence="4 5">
    <name type="scientific">Hypholoma sublateritium (strain FD-334 SS-4)</name>
    <dbReference type="NCBI Taxonomy" id="945553"/>
    <lineage>
        <taxon>Eukaryota</taxon>
        <taxon>Fungi</taxon>
        <taxon>Dikarya</taxon>
        <taxon>Basidiomycota</taxon>
        <taxon>Agaricomycotina</taxon>
        <taxon>Agaricomycetes</taxon>
        <taxon>Agaricomycetidae</taxon>
        <taxon>Agaricales</taxon>
        <taxon>Agaricineae</taxon>
        <taxon>Strophariaceae</taxon>
        <taxon>Hypholoma</taxon>
    </lineage>
</organism>
<evidence type="ECO:0000256" key="1">
    <source>
        <dbReference type="ARBA" id="ARBA00022574"/>
    </source>
</evidence>
<keyword evidence="5" id="KW-1185">Reference proteome</keyword>
<feature type="region of interest" description="Disordered" evidence="3">
    <location>
        <begin position="358"/>
        <end position="377"/>
    </location>
</feature>
<dbReference type="Gene3D" id="2.130.10.10">
    <property type="entry name" value="YVTN repeat-like/Quinoprotein amine dehydrogenase"/>
    <property type="match status" value="1"/>
</dbReference>
<name>A0A0D2M491_HYPSF</name>
<dbReference type="InterPro" id="IPR015943">
    <property type="entry name" value="WD40/YVTN_repeat-like_dom_sf"/>
</dbReference>
<dbReference type="EMBL" id="KN817595">
    <property type="protein sequence ID" value="KJA18003.1"/>
    <property type="molecule type" value="Genomic_DNA"/>
</dbReference>
<dbReference type="PANTHER" id="PTHR44472">
    <property type="entry name" value="DDB1- AND CUL4-ASSOCIATED FACTOR 4-RELATED"/>
    <property type="match status" value="1"/>
</dbReference>
<dbReference type="InterPro" id="IPR036322">
    <property type="entry name" value="WD40_repeat_dom_sf"/>
</dbReference>
<feature type="compositionally biased region" description="Low complexity" evidence="3">
    <location>
        <begin position="40"/>
        <end position="49"/>
    </location>
</feature>
<keyword evidence="1" id="KW-0853">WD repeat</keyword>
<dbReference type="Proteomes" id="UP000054270">
    <property type="component" value="Unassembled WGS sequence"/>
</dbReference>
<proteinExistence type="predicted"/>
<sequence length="423" mass="46642">MPKDLPGLYWDAARNRYFPESSRPKAPPPLPVTLASTRQKTAAKPAPTANASPRRWHPPLHSAVRGLSTECYTTQLRDRHDLLCFHYATTSRLSHVKIPTLGHIRTFCSTQINDHTWRFIGDDQGWLYSDKDIVNEDRLGMHHWSSDLNLQPSSPISSMSISGTRCVSTCLGPGKLAVQDLALPERMFLLNLNGVNDIRTSDLRGRTLVLGASKKAVYIPDIDASNSPQYLHTKSDVFAIAQERTLVFTGARNGTVERFDMRMAKQHSTKLFDARFGAVPRSSVVHLALIGDHEMLLSHLNGDLVTFDMRFRSADPLKVFAGHVNRDIPNLGIATDPAHDFLFAAGQDHRIRGWSLRTARPLDPPAPAPGAHTPTNPFGAPFARPIVALQVTDEGGAAGPSLWAAADHDLYQFHLGQRAADGL</sequence>
<reference evidence="5" key="1">
    <citation type="submission" date="2014-04" db="EMBL/GenBank/DDBJ databases">
        <title>Evolutionary Origins and Diversification of the Mycorrhizal Mutualists.</title>
        <authorList>
            <consortium name="DOE Joint Genome Institute"/>
            <consortium name="Mycorrhizal Genomics Consortium"/>
            <person name="Kohler A."/>
            <person name="Kuo A."/>
            <person name="Nagy L.G."/>
            <person name="Floudas D."/>
            <person name="Copeland A."/>
            <person name="Barry K.W."/>
            <person name="Cichocki N."/>
            <person name="Veneault-Fourrey C."/>
            <person name="LaButti K."/>
            <person name="Lindquist E.A."/>
            <person name="Lipzen A."/>
            <person name="Lundell T."/>
            <person name="Morin E."/>
            <person name="Murat C."/>
            <person name="Riley R."/>
            <person name="Ohm R."/>
            <person name="Sun H."/>
            <person name="Tunlid A."/>
            <person name="Henrissat B."/>
            <person name="Grigoriev I.V."/>
            <person name="Hibbett D.S."/>
            <person name="Martin F."/>
        </authorList>
    </citation>
    <scope>NUCLEOTIDE SEQUENCE [LARGE SCALE GENOMIC DNA]</scope>
    <source>
        <strain evidence="5">FD-334 SS-4</strain>
    </source>
</reference>
<gene>
    <name evidence="4" type="ORF">HYPSUDRAFT_205733</name>
</gene>
<dbReference type="PANTHER" id="PTHR44472:SF1">
    <property type="entry name" value="DDB1 AND CUL4 ASSOCIATED FACTOR 4"/>
    <property type="match status" value="1"/>
</dbReference>
<evidence type="ECO:0008006" key="6">
    <source>
        <dbReference type="Google" id="ProtNLM"/>
    </source>
</evidence>
<keyword evidence="2" id="KW-0677">Repeat</keyword>
<evidence type="ECO:0000256" key="3">
    <source>
        <dbReference type="SAM" id="MobiDB-lite"/>
    </source>
</evidence>